<gene>
    <name evidence="5" type="ORF">GLV81_01145</name>
</gene>
<dbReference type="InterPro" id="IPR028082">
    <property type="entry name" value="Peripla_BP_I"/>
</dbReference>
<dbReference type="Proteomes" id="UP000426027">
    <property type="component" value="Chromosome"/>
</dbReference>
<keyword evidence="2" id="KW-0238">DNA-binding</keyword>
<dbReference type="SUPFAM" id="SSF47413">
    <property type="entry name" value="lambda repressor-like DNA-binding domains"/>
    <property type="match status" value="1"/>
</dbReference>
<dbReference type="InterPro" id="IPR000843">
    <property type="entry name" value="HTH_LacI"/>
</dbReference>
<dbReference type="SMART" id="SM00354">
    <property type="entry name" value="HTH_LACI"/>
    <property type="match status" value="1"/>
</dbReference>
<sequence length="332" mass="37606">MRNNATLKKISDHLNVSISTVSRALKDHPDVSPETKKRVKELATLMDYEPNAFAVNLRKKHSNIFAIVVPEISNFFYHSFVQAVEEDARRIGYSVMILQSMNDPEVEEQNLRLCRHNHVAGIFVSITNKTTDMTPFKKLEAIDIPLVFFDKVPTEDTFNKVSIADYESGWMAAEHLLRTPAKNVLLVMGNNKLSITRRREEGFTDYYHKTQSKKKLSVAYADHAEEARQVVMDYFAQHAGEQTAIFSMSDEIMCGVLKAVHALNLQLPSDAMLLTISNGFLPTLFTPEISFVKTSGYDLGKLSFVRMQEIMGGKKFVRENFLTSSYYPGGSM</sequence>
<keyword evidence="6" id="KW-1185">Reference proteome</keyword>
<dbReference type="EMBL" id="CP046566">
    <property type="protein sequence ID" value="QGW26887.1"/>
    <property type="molecule type" value="Genomic_DNA"/>
</dbReference>
<dbReference type="KEGG" id="fls:GLV81_01145"/>
<name>A0A6I6G4C1_9BACT</name>
<dbReference type="GO" id="GO:0003700">
    <property type="term" value="F:DNA-binding transcription factor activity"/>
    <property type="evidence" value="ECO:0007669"/>
    <property type="project" value="TreeGrafter"/>
</dbReference>
<dbReference type="InterPro" id="IPR010982">
    <property type="entry name" value="Lambda_DNA-bd_dom_sf"/>
</dbReference>
<dbReference type="Gene3D" id="1.10.260.40">
    <property type="entry name" value="lambda repressor-like DNA-binding domains"/>
    <property type="match status" value="1"/>
</dbReference>
<evidence type="ECO:0000256" key="2">
    <source>
        <dbReference type="ARBA" id="ARBA00023125"/>
    </source>
</evidence>
<dbReference type="GO" id="GO:0000976">
    <property type="term" value="F:transcription cis-regulatory region binding"/>
    <property type="evidence" value="ECO:0007669"/>
    <property type="project" value="TreeGrafter"/>
</dbReference>
<evidence type="ECO:0000313" key="5">
    <source>
        <dbReference type="EMBL" id="QGW26887.1"/>
    </source>
</evidence>
<dbReference type="PROSITE" id="PS50932">
    <property type="entry name" value="HTH_LACI_2"/>
    <property type="match status" value="1"/>
</dbReference>
<keyword evidence="3" id="KW-0804">Transcription</keyword>
<dbReference type="SUPFAM" id="SSF53822">
    <property type="entry name" value="Periplasmic binding protein-like I"/>
    <property type="match status" value="1"/>
</dbReference>
<proteinExistence type="predicted"/>
<accession>A0A6I6G4C1</accession>
<feature type="domain" description="HTH lacI-type" evidence="4">
    <location>
        <begin position="5"/>
        <end position="59"/>
    </location>
</feature>
<dbReference type="PANTHER" id="PTHR30146:SF109">
    <property type="entry name" value="HTH-TYPE TRANSCRIPTIONAL REGULATOR GALS"/>
    <property type="match status" value="1"/>
</dbReference>
<dbReference type="CDD" id="cd06267">
    <property type="entry name" value="PBP1_LacI_sugar_binding-like"/>
    <property type="match status" value="1"/>
</dbReference>
<reference evidence="5 6" key="1">
    <citation type="submission" date="2019-11" db="EMBL/GenBank/DDBJ databases">
        <authorList>
            <person name="Im W.T."/>
        </authorList>
    </citation>
    <scope>NUCLEOTIDE SEQUENCE [LARGE SCALE GENOMIC DNA]</scope>
    <source>
        <strain evidence="5 6">SB-02</strain>
    </source>
</reference>
<protein>
    <submittedName>
        <fullName evidence="5">Substrate-binding domain-containing protein</fullName>
    </submittedName>
</protein>
<evidence type="ECO:0000256" key="3">
    <source>
        <dbReference type="ARBA" id="ARBA00023163"/>
    </source>
</evidence>
<dbReference type="Pfam" id="PF00356">
    <property type="entry name" value="LacI"/>
    <property type="match status" value="1"/>
</dbReference>
<dbReference type="InterPro" id="IPR001761">
    <property type="entry name" value="Peripla_BP/Lac1_sug-bd_dom"/>
</dbReference>
<evidence type="ECO:0000313" key="6">
    <source>
        <dbReference type="Proteomes" id="UP000426027"/>
    </source>
</evidence>
<evidence type="ECO:0000256" key="1">
    <source>
        <dbReference type="ARBA" id="ARBA00023015"/>
    </source>
</evidence>
<dbReference type="PANTHER" id="PTHR30146">
    <property type="entry name" value="LACI-RELATED TRANSCRIPTIONAL REPRESSOR"/>
    <property type="match status" value="1"/>
</dbReference>
<dbReference type="Gene3D" id="3.40.50.2300">
    <property type="match status" value="2"/>
</dbReference>
<evidence type="ECO:0000259" key="4">
    <source>
        <dbReference type="PROSITE" id="PS50932"/>
    </source>
</evidence>
<dbReference type="AlphaFoldDB" id="A0A6I6G4C1"/>
<organism evidence="5 6">
    <name type="scientific">Phnomibacter ginsenosidimutans</name>
    <dbReference type="NCBI Taxonomy" id="2676868"/>
    <lineage>
        <taxon>Bacteria</taxon>
        <taxon>Pseudomonadati</taxon>
        <taxon>Bacteroidota</taxon>
        <taxon>Chitinophagia</taxon>
        <taxon>Chitinophagales</taxon>
        <taxon>Chitinophagaceae</taxon>
        <taxon>Phnomibacter</taxon>
    </lineage>
</organism>
<keyword evidence="1" id="KW-0805">Transcription regulation</keyword>
<dbReference type="Pfam" id="PF00532">
    <property type="entry name" value="Peripla_BP_1"/>
    <property type="match status" value="1"/>
</dbReference>
<dbReference type="CDD" id="cd01392">
    <property type="entry name" value="HTH_LacI"/>
    <property type="match status" value="1"/>
</dbReference>
<dbReference type="RefSeq" id="WP_157476082.1">
    <property type="nucleotide sequence ID" value="NZ_CP046566.1"/>
</dbReference>